<dbReference type="EMBL" id="BKCN01000003">
    <property type="protein sequence ID" value="GER03382.1"/>
    <property type="molecule type" value="Genomic_DNA"/>
</dbReference>
<dbReference type="PIRSF" id="PIRSF001220">
    <property type="entry name" value="L-ASNase_gatD"/>
    <property type="match status" value="1"/>
</dbReference>
<dbReference type="PANTHER" id="PTHR11707">
    <property type="entry name" value="L-ASPARAGINASE"/>
    <property type="match status" value="1"/>
</dbReference>
<accession>A0A5A7N512</accession>
<dbReference type="GO" id="GO:0004067">
    <property type="term" value="F:asparaginase activity"/>
    <property type="evidence" value="ECO:0007669"/>
    <property type="project" value="UniProtKB-UniRule"/>
</dbReference>
<evidence type="ECO:0000256" key="1">
    <source>
        <dbReference type="ARBA" id="ARBA00010518"/>
    </source>
</evidence>
<dbReference type="Pfam" id="PF17763">
    <property type="entry name" value="Asparaginase_C"/>
    <property type="match status" value="1"/>
</dbReference>
<dbReference type="FunFam" id="3.40.50.1170:FF:000001">
    <property type="entry name" value="L-asparaginase 2"/>
    <property type="match status" value="1"/>
</dbReference>
<protein>
    <submittedName>
        <fullName evidence="7">L-asparaginase</fullName>
    </submittedName>
</protein>
<dbReference type="InterPro" id="IPR004550">
    <property type="entry name" value="AsnASE_II"/>
</dbReference>
<sequence>MAKPQIALFTMGGTIAMTNGPDGGAVPSLDGASLIAAVPALGDLADISITELARLGSANIGLPQIIHLARLVKKAVADGIDGIVVTQGTDSLAYSAFALSMLINVPVPVIFTGAMRHPAMPSADGPANLLAAMRAACSPQLRGFDVLLCMNDELHSAVFAQKTHMSNLAAFQSPGAGPVACHSEGRIHVLARPVAFAKPDMGDDLSADQLPAVALHMIAYGSTGADLIWSKNISGLVIAGFGGGHVPESMVDNLADLAATMPVILASQSGTGRVLESTYGYRGAEIDLIARGLIPSGFFCPQKAFILLKILLAKKAKIEGIRAIFQQRPALAG</sequence>
<dbReference type="InterPro" id="IPR040919">
    <property type="entry name" value="Asparaginase_C"/>
</dbReference>
<organism evidence="7 8">
    <name type="scientific">Iodidimonas nitroreducens</name>
    <dbReference type="NCBI Taxonomy" id="1236968"/>
    <lineage>
        <taxon>Bacteria</taxon>
        <taxon>Pseudomonadati</taxon>
        <taxon>Pseudomonadota</taxon>
        <taxon>Alphaproteobacteria</taxon>
        <taxon>Iodidimonadales</taxon>
        <taxon>Iodidimonadaceae</taxon>
        <taxon>Iodidimonas</taxon>
    </lineage>
</organism>
<dbReference type="InterPro" id="IPR036152">
    <property type="entry name" value="Asp/glu_Ase-like_sf"/>
</dbReference>
<gene>
    <name evidence="7" type="primary">ansA</name>
    <name evidence="7" type="ORF">JCM17846_10640</name>
</gene>
<dbReference type="Gene3D" id="3.40.50.40">
    <property type="match status" value="1"/>
</dbReference>
<evidence type="ECO:0000259" key="6">
    <source>
        <dbReference type="Pfam" id="PF17763"/>
    </source>
</evidence>
<dbReference type="RefSeq" id="WP_042082960.1">
    <property type="nucleotide sequence ID" value="NZ_BKCN01000003.1"/>
</dbReference>
<dbReference type="PANTHER" id="PTHR11707:SF28">
    <property type="entry name" value="60 KDA LYSOPHOSPHOLIPASE"/>
    <property type="match status" value="1"/>
</dbReference>
<dbReference type="PIRSF" id="PIRSF500176">
    <property type="entry name" value="L_ASNase"/>
    <property type="match status" value="1"/>
</dbReference>
<feature type="binding site" evidence="4">
    <location>
        <begin position="89"/>
        <end position="90"/>
    </location>
    <ligand>
        <name>substrate</name>
    </ligand>
</feature>
<dbReference type="SMART" id="SM00870">
    <property type="entry name" value="Asparaginase"/>
    <property type="match status" value="1"/>
</dbReference>
<dbReference type="PROSITE" id="PS51732">
    <property type="entry name" value="ASN_GLN_ASE_3"/>
    <property type="match status" value="1"/>
</dbReference>
<dbReference type="InterPro" id="IPR027473">
    <property type="entry name" value="L-asparaginase_C"/>
</dbReference>
<dbReference type="PRINTS" id="PR00139">
    <property type="entry name" value="ASNGLNASE"/>
</dbReference>
<dbReference type="Pfam" id="PF00710">
    <property type="entry name" value="Asparaginase"/>
    <property type="match status" value="1"/>
</dbReference>
<keyword evidence="8" id="KW-1185">Reference proteome</keyword>
<proteinExistence type="inferred from homology"/>
<evidence type="ECO:0000313" key="7">
    <source>
        <dbReference type="EMBL" id="GER03382.1"/>
    </source>
</evidence>
<dbReference type="GO" id="GO:0006528">
    <property type="term" value="P:asparagine metabolic process"/>
    <property type="evidence" value="ECO:0007669"/>
    <property type="project" value="InterPro"/>
</dbReference>
<dbReference type="InterPro" id="IPR037152">
    <property type="entry name" value="L-asparaginase_N_sf"/>
</dbReference>
<dbReference type="SFLD" id="SFLDS00057">
    <property type="entry name" value="Glutaminase/Asparaginase"/>
    <property type="match status" value="1"/>
</dbReference>
<feature type="binding site" evidence="4">
    <location>
        <position position="57"/>
    </location>
    <ligand>
        <name>substrate</name>
    </ligand>
</feature>
<evidence type="ECO:0000256" key="4">
    <source>
        <dbReference type="PIRSR" id="PIRSR001220-2"/>
    </source>
</evidence>
<evidence type="ECO:0000259" key="5">
    <source>
        <dbReference type="Pfam" id="PF00710"/>
    </source>
</evidence>
<dbReference type="InterPro" id="IPR027474">
    <property type="entry name" value="L-asparaginase_N"/>
</dbReference>
<dbReference type="SUPFAM" id="SSF53774">
    <property type="entry name" value="Glutaminase/Asparaginase"/>
    <property type="match status" value="1"/>
</dbReference>
<dbReference type="CDD" id="cd08964">
    <property type="entry name" value="L-asparaginase_II"/>
    <property type="match status" value="1"/>
</dbReference>
<dbReference type="InterPro" id="IPR006034">
    <property type="entry name" value="Asparaginase/glutaminase-like"/>
</dbReference>
<dbReference type="Gene3D" id="3.40.50.1170">
    <property type="entry name" value="L-asparaginase, N-terminal domain"/>
    <property type="match status" value="1"/>
</dbReference>
<dbReference type="Proteomes" id="UP000324996">
    <property type="component" value="Unassembled WGS sequence"/>
</dbReference>
<evidence type="ECO:0000313" key="8">
    <source>
        <dbReference type="Proteomes" id="UP000324996"/>
    </source>
</evidence>
<dbReference type="AlphaFoldDB" id="A0A5A7N512"/>
<reference evidence="7 8" key="1">
    <citation type="submission" date="2019-09" db="EMBL/GenBank/DDBJ databases">
        <title>NBRP : Genome information of microbial organism related human and environment.</title>
        <authorList>
            <person name="Hattori M."/>
            <person name="Oshima K."/>
            <person name="Inaba H."/>
            <person name="Suda W."/>
            <person name="Sakamoto M."/>
            <person name="Iino T."/>
            <person name="Kitahara M."/>
            <person name="Oshida Y."/>
            <person name="Iida T."/>
            <person name="Kudo T."/>
            <person name="Itoh T."/>
            <person name="Ohkuma M."/>
        </authorList>
    </citation>
    <scope>NUCLEOTIDE SEQUENCE [LARGE SCALE GENOMIC DNA]</scope>
    <source>
        <strain evidence="7 8">Q-1</strain>
    </source>
</reference>
<comment type="similarity">
    <text evidence="1">Belongs to the asparaginase 1 family.</text>
</comment>
<feature type="active site" description="O-isoaspartyl threonine intermediate" evidence="3">
    <location>
        <position position="14"/>
    </location>
</feature>
<name>A0A5A7N512_9PROT</name>
<feature type="domain" description="Asparaginase/glutaminase C-terminal" evidence="6">
    <location>
        <begin position="228"/>
        <end position="325"/>
    </location>
</feature>
<evidence type="ECO:0000256" key="2">
    <source>
        <dbReference type="ARBA" id="ARBA00022801"/>
    </source>
</evidence>
<keyword evidence="2" id="KW-0378">Hydrolase</keyword>
<comment type="caution">
    <text evidence="7">The sequence shown here is derived from an EMBL/GenBank/DDBJ whole genome shotgun (WGS) entry which is preliminary data.</text>
</comment>
<feature type="domain" description="L-asparaginase N-terminal" evidence="5">
    <location>
        <begin position="6"/>
        <end position="193"/>
    </location>
</feature>
<evidence type="ECO:0000256" key="3">
    <source>
        <dbReference type="PIRSR" id="PIRSR001220-1"/>
    </source>
</evidence>